<dbReference type="Proteomes" id="UP000187209">
    <property type="component" value="Unassembled WGS sequence"/>
</dbReference>
<gene>
    <name evidence="1" type="ORF">SteCoe_4671</name>
</gene>
<accession>A0A1R2CU35</accession>
<evidence type="ECO:0000313" key="1">
    <source>
        <dbReference type="EMBL" id="OMJ92539.1"/>
    </source>
</evidence>
<comment type="caution">
    <text evidence="1">The sequence shown here is derived from an EMBL/GenBank/DDBJ whole genome shotgun (WGS) entry which is preliminary data.</text>
</comment>
<keyword evidence="2" id="KW-1185">Reference proteome</keyword>
<sequence>MGNCLTNISCLDKTVNLANENFSRRSLSPISGGVPEPLALQSNLENLRLKYFKGRNSIEIKEIPLFERPVLRRALSIQTSNESITPQLSPSVLNRQLSLKRSLTRSSTGAKSSFLKKAKEKLKRSTFKENLAEIYREESVSEESTGITPVLAGDGLLEKWKDEHSFIDRAKGDNEPINFCLD</sequence>
<proteinExistence type="predicted"/>
<reference evidence="1 2" key="1">
    <citation type="submission" date="2016-11" db="EMBL/GenBank/DDBJ databases">
        <title>The macronuclear genome of Stentor coeruleus: a giant cell with tiny introns.</title>
        <authorList>
            <person name="Slabodnick M."/>
            <person name="Ruby J.G."/>
            <person name="Reiff S.B."/>
            <person name="Swart E.C."/>
            <person name="Gosai S."/>
            <person name="Prabakaran S."/>
            <person name="Witkowska E."/>
            <person name="Larue G.E."/>
            <person name="Fisher S."/>
            <person name="Freeman R.M."/>
            <person name="Gunawardena J."/>
            <person name="Chu W."/>
            <person name="Stover N.A."/>
            <person name="Gregory B.D."/>
            <person name="Nowacki M."/>
            <person name="Derisi J."/>
            <person name="Roy S.W."/>
            <person name="Marshall W.F."/>
            <person name="Sood P."/>
        </authorList>
    </citation>
    <scope>NUCLEOTIDE SEQUENCE [LARGE SCALE GENOMIC DNA]</scope>
    <source>
        <strain evidence="1">WM001</strain>
    </source>
</reference>
<evidence type="ECO:0000313" key="2">
    <source>
        <dbReference type="Proteomes" id="UP000187209"/>
    </source>
</evidence>
<dbReference type="EMBL" id="MPUH01000059">
    <property type="protein sequence ID" value="OMJ92539.1"/>
    <property type="molecule type" value="Genomic_DNA"/>
</dbReference>
<organism evidence="1 2">
    <name type="scientific">Stentor coeruleus</name>
    <dbReference type="NCBI Taxonomy" id="5963"/>
    <lineage>
        <taxon>Eukaryota</taxon>
        <taxon>Sar</taxon>
        <taxon>Alveolata</taxon>
        <taxon>Ciliophora</taxon>
        <taxon>Postciliodesmatophora</taxon>
        <taxon>Heterotrichea</taxon>
        <taxon>Heterotrichida</taxon>
        <taxon>Stentoridae</taxon>
        <taxon>Stentor</taxon>
    </lineage>
</organism>
<protein>
    <submittedName>
        <fullName evidence="1">Uncharacterized protein</fullName>
    </submittedName>
</protein>
<name>A0A1R2CU35_9CILI</name>
<dbReference type="AlphaFoldDB" id="A0A1R2CU35"/>